<dbReference type="PROSITE" id="PS00903">
    <property type="entry name" value="CYT_DCMP_DEAMINASES_1"/>
    <property type="match status" value="1"/>
</dbReference>
<keyword evidence="2" id="KW-0479">Metal-binding</keyword>
<feature type="domain" description="CMP/dCMP-type deaminase" evidence="5">
    <location>
        <begin position="140"/>
        <end position="269"/>
    </location>
</feature>
<evidence type="ECO:0000256" key="3">
    <source>
        <dbReference type="ARBA" id="ARBA00022801"/>
    </source>
</evidence>
<dbReference type="InterPro" id="IPR016193">
    <property type="entry name" value="Cytidine_deaminase-like"/>
</dbReference>
<keyword evidence="4" id="KW-0862">Zinc</keyword>
<name>A0A1F6CEF5_9BACT</name>
<dbReference type="AlphaFoldDB" id="A0A1F6CEF5"/>
<reference evidence="6 7" key="1">
    <citation type="journal article" date="2016" name="Nat. Commun.">
        <title>Thousands of microbial genomes shed light on interconnected biogeochemical processes in an aquifer system.</title>
        <authorList>
            <person name="Anantharaman K."/>
            <person name="Brown C.T."/>
            <person name="Hug L.A."/>
            <person name="Sharon I."/>
            <person name="Castelle C.J."/>
            <person name="Probst A.J."/>
            <person name="Thomas B.C."/>
            <person name="Singh A."/>
            <person name="Wilkins M.J."/>
            <person name="Karaoz U."/>
            <person name="Brodie E.L."/>
            <person name="Williams K.H."/>
            <person name="Hubbard S.S."/>
            <person name="Banfield J.F."/>
        </authorList>
    </citation>
    <scope>NUCLEOTIDE SEQUENCE [LARGE SCALE GENOMIC DNA]</scope>
</reference>
<dbReference type="InterPro" id="IPR016192">
    <property type="entry name" value="APOBEC/CMP_deaminase_Zn-bd"/>
</dbReference>
<dbReference type="SUPFAM" id="SSF53927">
    <property type="entry name" value="Cytidine deaminase-like"/>
    <property type="match status" value="1"/>
</dbReference>
<evidence type="ECO:0000256" key="1">
    <source>
        <dbReference type="ARBA" id="ARBA00006576"/>
    </source>
</evidence>
<gene>
    <name evidence="6" type="ORF">A2671_01415</name>
</gene>
<evidence type="ECO:0000313" key="6">
    <source>
        <dbReference type="EMBL" id="OGG47322.1"/>
    </source>
</evidence>
<evidence type="ECO:0000256" key="2">
    <source>
        <dbReference type="ARBA" id="ARBA00022723"/>
    </source>
</evidence>
<evidence type="ECO:0000256" key="4">
    <source>
        <dbReference type="ARBA" id="ARBA00022833"/>
    </source>
</evidence>
<dbReference type="PANTHER" id="PTHR11086">
    <property type="entry name" value="DEOXYCYTIDYLATE DEAMINASE-RELATED"/>
    <property type="match status" value="1"/>
</dbReference>
<dbReference type="InterPro" id="IPR015517">
    <property type="entry name" value="dCMP_deaminase-rel"/>
</dbReference>
<protein>
    <recommendedName>
        <fullName evidence="5">CMP/dCMP-type deaminase domain-containing protein</fullName>
    </recommendedName>
</protein>
<organism evidence="6 7">
    <name type="scientific">Candidatus Kaiserbacteria bacterium RIFCSPHIGHO2_01_FULL_49_13</name>
    <dbReference type="NCBI Taxonomy" id="1798477"/>
    <lineage>
        <taxon>Bacteria</taxon>
        <taxon>Candidatus Kaiseribacteriota</taxon>
    </lineage>
</organism>
<comment type="caution">
    <text evidence="6">The sequence shown here is derived from an EMBL/GenBank/DDBJ whole genome shotgun (WGS) entry which is preliminary data.</text>
</comment>
<dbReference type="InterPro" id="IPR002125">
    <property type="entry name" value="CMP_dCMP_dom"/>
</dbReference>
<dbReference type="EMBL" id="MFKQ01000013">
    <property type="protein sequence ID" value="OGG47322.1"/>
    <property type="molecule type" value="Genomic_DNA"/>
</dbReference>
<sequence length="282" mass="30911">MPSENSVNNKALVAYVPALHAGYLALFAKHPEAHIFVLGKSFIDAYPRLNRDLRALDPPKIVTALTAFGLSASVLEIVDAAKVVAYKKVVLPDEDVSRDFAQKYLVGITPTFESIFLRWDGTLPDKQKEVTPDRTTSKEQFDQEFMRQAVAEGQRSADWWRQIGAVAVQNGKVIFAAHTRYFPSDQALDIFGTPRSNVDFGERPDLYISMHGEADIVAQAAKAGVSLVGASLYTSTFPCINCAFLIARAGISKIYYAQGYSRLDSEGVLKGAGIEIIFVDGV</sequence>
<dbReference type="PROSITE" id="PS51747">
    <property type="entry name" value="CYT_DCMP_DEAMINASES_2"/>
    <property type="match status" value="1"/>
</dbReference>
<comment type="similarity">
    <text evidence="1">Belongs to the cytidine and deoxycytidylate deaminase family.</text>
</comment>
<accession>A0A1F6CEF5</accession>
<dbReference type="GO" id="GO:0005737">
    <property type="term" value="C:cytoplasm"/>
    <property type="evidence" value="ECO:0007669"/>
    <property type="project" value="TreeGrafter"/>
</dbReference>
<dbReference type="Gene3D" id="3.40.140.10">
    <property type="entry name" value="Cytidine Deaminase, domain 2"/>
    <property type="match status" value="1"/>
</dbReference>
<dbReference type="GO" id="GO:0004132">
    <property type="term" value="F:dCMP deaminase activity"/>
    <property type="evidence" value="ECO:0007669"/>
    <property type="project" value="TreeGrafter"/>
</dbReference>
<dbReference type="Pfam" id="PF00383">
    <property type="entry name" value="dCMP_cyt_deam_1"/>
    <property type="match status" value="1"/>
</dbReference>
<evidence type="ECO:0000259" key="5">
    <source>
        <dbReference type="PROSITE" id="PS51747"/>
    </source>
</evidence>
<evidence type="ECO:0000313" key="7">
    <source>
        <dbReference type="Proteomes" id="UP000178344"/>
    </source>
</evidence>
<dbReference type="Proteomes" id="UP000178344">
    <property type="component" value="Unassembled WGS sequence"/>
</dbReference>
<keyword evidence="3" id="KW-0378">Hydrolase</keyword>
<dbReference type="GO" id="GO:0008270">
    <property type="term" value="F:zinc ion binding"/>
    <property type="evidence" value="ECO:0007669"/>
    <property type="project" value="InterPro"/>
</dbReference>
<dbReference type="PANTHER" id="PTHR11086:SF18">
    <property type="entry name" value="DEOXYCYTIDYLATE DEAMINASE"/>
    <property type="match status" value="1"/>
</dbReference>
<proteinExistence type="inferred from homology"/>